<dbReference type="GO" id="GO:0017111">
    <property type="term" value="F:ribonucleoside triphosphate phosphatase activity"/>
    <property type="evidence" value="ECO:0007669"/>
    <property type="project" value="InterPro"/>
</dbReference>
<feature type="binding site" evidence="10">
    <location>
        <position position="46"/>
    </location>
    <ligand>
        <name>Mg(2+)</name>
        <dbReference type="ChEBI" id="CHEBI:18420"/>
    </ligand>
</feature>
<evidence type="ECO:0000256" key="7">
    <source>
        <dbReference type="ARBA" id="ARBA00023080"/>
    </source>
</evidence>
<feature type="binding site" evidence="10">
    <location>
        <begin position="186"/>
        <end position="187"/>
    </location>
    <ligand>
        <name>substrate</name>
    </ligand>
</feature>
<dbReference type="FunFam" id="3.90.950.10:FF:000001">
    <property type="entry name" value="dITP/XTP pyrophosphatase"/>
    <property type="match status" value="1"/>
</dbReference>
<keyword evidence="3 10" id="KW-0479">Metal-binding</keyword>
<feature type="binding site" evidence="10">
    <location>
        <position position="181"/>
    </location>
    <ligand>
        <name>substrate</name>
    </ligand>
</feature>
<comment type="function">
    <text evidence="10">Pyrophosphatase that catalyzes the hydrolysis of nucleoside triphosphates to their monophosphate derivatives, with a high preference for the non-canonical purine nucleotides XTP (xanthosine triphosphate), dITP (deoxyinosine triphosphate) and ITP. Seems to function as a house-cleaning enzyme that removes non-canonical purine nucleotides from the nucleotide pool, thus preventing their incorporation into DNA/RNA and avoiding chromosomal lesions.</text>
</comment>
<evidence type="ECO:0000256" key="9">
    <source>
        <dbReference type="ARBA" id="ARBA00052017"/>
    </source>
</evidence>
<organism evidence="12 13">
    <name type="scientific">Phenylobacterium hankyongense</name>
    <dbReference type="NCBI Taxonomy" id="1813876"/>
    <lineage>
        <taxon>Bacteria</taxon>
        <taxon>Pseudomonadati</taxon>
        <taxon>Pseudomonadota</taxon>
        <taxon>Alphaproteobacteria</taxon>
        <taxon>Caulobacterales</taxon>
        <taxon>Caulobacteraceae</taxon>
        <taxon>Phenylobacterium</taxon>
    </lineage>
</organism>
<comment type="caution">
    <text evidence="12">The sequence shown here is derived from an EMBL/GenBank/DDBJ whole genome shotgun (WGS) entry which is preliminary data.</text>
</comment>
<evidence type="ECO:0000256" key="6">
    <source>
        <dbReference type="ARBA" id="ARBA00022842"/>
    </source>
</evidence>
<comment type="subunit">
    <text evidence="2 10">Homodimer.</text>
</comment>
<evidence type="ECO:0000256" key="8">
    <source>
        <dbReference type="ARBA" id="ARBA00051875"/>
    </source>
</evidence>
<dbReference type="NCBIfam" id="TIGR00042">
    <property type="entry name" value="RdgB/HAM1 family non-canonical purine NTP pyrophosphatase"/>
    <property type="match status" value="1"/>
</dbReference>
<dbReference type="EC" id="3.6.1.66" evidence="10"/>
<dbReference type="PANTHER" id="PTHR11067:SF9">
    <property type="entry name" value="INOSINE TRIPHOSPHATE PYROPHOSPHATASE"/>
    <property type="match status" value="1"/>
</dbReference>
<keyword evidence="13" id="KW-1185">Reference proteome</keyword>
<evidence type="ECO:0000256" key="11">
    <source>
        <dbReference type="RuleBase" id="RU003781"/>
    </source>
</evidence>
<comment type="catalytic activity">
    <reaction evidence="9 10">
        <text>XTP + H2O = XMP + diphosphate + H(+)</text>
        <dbReference type="Rhea" id="RHEA:28610"/>
        <dbReference type="ChEBI" id="CHEBI:15377"/>
        <dbReference type="ChEBI" id="CHEBI:15378"/>
        <dbReference type="ChEBI" id="CHEBI:33019"/>
        <dbReference type="ChEBI" id="CHEBI:57464"/>
        <dbReference type="ChEBI" id="CHEBI:61314"/>
        <dbReference type="EC" id="3.6.1.66"/>
    </reaction>
</comment>
<evidence type="ECO:0000256" key="3">
    <source>
        <dbReference type="ARBA" id="ARBA00022723"/>
    </source>
</evidence>
<gene>
    <name evidence="12" type="primary">rdgB</name>
    <name evidence="12" type="ORF">DJ021_06575</name>
</gene>
<comment type="catalytic activity">
    <reaction evidence="10">
        <text>ITP + H2O = IMP + diphosphate + H(+)</text>
        <dbReference type="Rhea" id="RHEA:29399"/>
        <dbReference type="ChEBI" id="CHEBI:15377"/>
        <dbReference type="ChEBI" id="CHEBI:15378"/>
        <dbReference type="ChEBI" id="CHEBI:33019"/>
        <dbReference type="ChEBI" id="CHEBI:58053"/>
        <dbReference type="ChEBI" id="CHEBI:61402"/>
        <dbReference type="EC" id="3.6.1.66"/>
    </reaction>
</comment>
<dbReference type="GO" id="GO:0005829">
    <property type="term" value="C:cytosol"/>
    <property type="evidence" value="ECO:0007669"/>
    <property type="project" value="TreeGrafter"/>
</dbReference>
<sequence>MALKLEPGAKLVVATHNPGKARELAEILENRFQLVTAGDLALPEPDETEMTFVGNALLKARAAADASGLVALADDSGLSVAALDGAPGIYSARWAGPGRDFADAMKKVEQRLEEAETEDLAAWFTCALAVAWPDGPAVVVEGRVDGALAFPPRGDRGFGYDPIFVPDGRTETFGEMDPQAKDAMSHRARAFAKLKAALL</sequence>
<protein>
    <recommendedName>
        <fullName evidence="10">dITP/XTP pyrophosphatase</fullName>
        <ecNumber evidence="10">3.6.1.66</ecNumber>
    </recommendedName>
    <alternativeName>
        <fullName evidence="10">Non-canonical purine NTP pyrophosphatase</fullName>
    </alternativeName>
    <alternativeName>
        <fullName evidence="10">Non-standard purine NTP pyrophosphatase</fullName>
    </alternativeName>
    <alternativeName>
        <fullName evidence="10">Nucleoside-triphosphate diphosphatase</fullName>
    </alternativeName>
    <alternativeName>
        <fullName evidence="10">Nucleoside-triphosphate pyrophosphatase</fullName>
        <shortName evidence="10">NTPase</shortName>
    </alternativeName>
</protein>
<evidence type="ECO:0000313" key="12">
    <source>
        <dbReference type="EMBL" id="RAK59490.1"/>
    </source>
</evidence>
<dbReference type="Pfam" id="PF01725">
    <property type="entry name" value="Ham1p_like"/>
    <property type="match status" value="1"/>
</dbReference>
<dbReference type="PANTHER" id="PTHR11067">
    <property type="entry name" value="INOSINE TRIPHOSPHATE PYROPHOSPHATASE/HAM1 PROTEIN"/>
    <property type="match status" value="1"/>
</dbReference>
<dbReference type="SUPFAM" id="SSF52972">
    <property type="entry name" value="ITPase-like"/>
    <property type="match status" value="1"/>
</dbReference>
<proteinExistence type="inferred from homology"/>
<keyword evidence="4 10" id="KW-0547">Nucleotide-binding</keyword>
<dbReference type="GO" id="GO:0036222">
    <property type="term" value="F:XTP diphosphatase activity"/>
    <property type="evidence" value="ECO:0007669"/>
    <property type="project" value="UniProtKB-UniRule"/>
</dbReference>
<dbReference type="Proteomes" id="UP000249842">
    <property type="component" value="Unassembled WGS sequence"/>
</dbReference>
<comment type="similarity">
    <text evidence="1 10 11">Belongs to the HAM1 NTPase family.</text>
</comment>
<dbReference type="GO" id="GO:0000166">
    <property type="term" value="F:nucleotide binding"/>
    <property type="evidence" value="ECO:0007669"/>
    <property type="project" value="UniProtKB-KW"/>
</dbReference>
<dbReference type="EMBL" id="QFYP01000001">
    <property type="protein sequence ID" value="RAK59490.1"/>
    <property type="molecule type" value="Genomic_DNA"/>
</dbReference>
<dbReference type="InterPro" id="IPR020922">
    <property type="entry name" value="dITP/XTP_pyrophosphatase"/>
</dbReference>
<evidence type="ECO:0000256" key="10">
    <source>
        <dbReference type="HAMAP-Rule" id="MF_01405"/>
    </source>
</evidence>
<dbReference type="GO" id="GO:0046872">
    <property type="term" value="F:metal ion binding"/>
    <property type="evidence" value="ECO:0007669"/>
    <property type="project" value="UniProtKB-KW"/>
</dbReference>
<reference evidence="13" key="1">
    <citation type="submission" date="2018-05" db="EMBL/GenBank/DDBJ databases">
        <authorList>
            <person name="Li X."/>
        </authorList>
    </citation>
    <scope>NUCLEOTIDE SEQUENCE [LARGE SCALE GENOMIC DNA]</scope>
    <source>
        <strain evidence="13">HKS-05</strain>
    </source>
</reference>
<feature type="active site" description="Proton acceptor" evidence="10">
    <location>
        <position position="75"/>
    </location>
</feature>
<dbReference type="OrthoDB" id="9807456at2"/>
<accession>A0A328AWN1</accession>
<evidence type="ECO:0000256" key="4">
    <source>
        <dbReference type="ARBA" id="ARBA00022741"/>
    </source>
</evidence>
<feature type="binding site" evidence="10">
    <location>
        <position position="76"/>
    </location>
    <ligand>
        <name>substrate</name>
    </ligand>
</feature>
<dbReference type="HAMAP" id="MF_01405">
    <property type="entry name" value="Non_canon_purine_NTPase"/>
    <property type="match status" value="1"/>
</dbReference>
<dbReference type="Gene3D" id="3.90.950.10">
    <property type="match status" value="1"/>
</dbReference>
<dbReference type="CDD" id="cd00515">
    <property type="entry name" value="HAM1"/>
    <property type="match status" value="1"/>
</dbReference>
<evidence type="ECO:0000256" key="2">
    <source>
        <dbReference type="ARBA" id="ARBA00011738"/>
    </source>
</evidence>
<dbReference type="InterPro" id="IPR029001">
    <property type="entry name" value="ITPase-like_fam"/>
</dbReference>
<name>A0A328AWN1_9CAUL</name>
<comment type="cofactor">
    <cofactor evidence="10">
        <name>Mg(2+)</name>
        <dbReference type="ChEBI" id="CHEBI:18420"/>
    </cofactor>
    <text evidence="10">Binds 1 Mg(2+) ion per subunit.</text>
</comment>
<keyword evidence="6 10" id="KW-0460">Magnesium</keyword>
<dbReference type="AlphaFoldDB" id="A0A328AWN1"/>
<dbReference type="GO" id="GO:0035870">
    <property type="term" value="F:dITP diphosphatase activity"/>
    <property type="evidence" value="ECO:0007669"/>
    <property type="project" value="UniProtKB-UniRule"/>
</dbReference>
<evidence type="ECO:0000313" key="13">
    <source>
        <dbReference type="Proteomes" id="UP000249842"/>
    </source>
</evidence>
<feature type="binding site" evidence="10">
    <location>
        <begin position="158"/>
        <end position="161"/>
    </location>
    <ligand>
        <name>substrate</name>
    </ligand>
</feature>
<evidence type="ECO:0000256" key="1">
    <source>
        <dbReference type="ARBA" id="ARBA00008023"/>
    </source>
</evidence>
<evidence type="ECO:0000256" key="5">
    <source>
        <dbReference type="ARBA" id="ARBA00022801"/>
    </source>
</evidence>
<dbReference type="RefSeq" id="WP_111456783.1">
    <property type="nucleotide sequence ID" value="NZ_QFYP01000001.1"/>
</dbReference>
<comment type="catalytic activity">
    <reaction evidence="8 10">
        <text>dITP + H2O = dIMP + diphosphate + H(+)</text>
        <dbReference type="Rhea" id="RHEA:28342"/>
        <dbReference type="ChEBI" id="CHEBI:15377"/>
        <dbReference type="ChEBI" id="CHEBI:15378"/>
        <dbReference type="ChEBI" id="CHEBI:33019"/>
        <dbReference type="ChEBI" id="CHEBI:61194"/>
        <dbReference type="ChEBI" id="CHEBI:61382"/>
        <dbReference type="EC" id="3.6.1.66"/>
    </reaction>
</comment>
<dbReference type="GO" id="GO:0009117">
    <property type="term" value="P:nucleotide metabolic process"/>
    <property type="evidence" value="ECO:0007669"/>
    <property type="project" value="UniProtKB-KW"/>
</dbReference>
<feature type="binding site" evidence="10">
    <location>
        <position position="75"/>
    </location>
    <ligand>
        <name>Mg(2+)</name>
        <dbReference type="ChEBI" id="CHEBI:18420"/>
    </ligand>
</feature>
<keyword evidence="5 10" id="KW-0378">Hydrolase</keyword>
<dbReference type="GO" id="GO:0036220">
    <property type="term" value="F:ITP diphosphatase activity"/>
    <property type="evidence" value="ECO:0007669"/>
    <property type="project" value="UniProtKB-UniRule"/>
</dbReference>
<dbReference type="InterPro" id="IPR002637">
    <property type="entry name" value="RdgB/HAM1"/>
</dbReference>
<keyword evidence="7 10" id="KW-0546">Nucleotide metabolism</keyword>
<dbReference type="GO" id="GO:0009146">
    <property type="term" value="P:purine nucleoside triphosphate catabolic process"/>
    <property type="evidence" value="ECO:0007669"/>
    <property type="project" value="UniProtKB-UniRule"/>
</dbReference>
<feature type="binding site" evidence="10">
    <location>
        <begin position="15"/>
        <end position="20"/>
    </location>
    <ligand>
        <name>substrate</name>
    </ligand>
</feature>